<evidence type="ECO:0000256" key="3">
    <source>
        <dbReference type="ARBA" id="ARBA00022801"/>
    </source>
</evidence>
<dbReference type="InterPro" id="IPR000111">
    <property type="entry name" value="Glyco_hydro_27/36_CS"/>
</dbReference>
<feature type="domain" description="Glycosyl hydrolase family 36 N-terminal" evidence="7">
    <location>
        <begin position="30"/>
        <end position="286"/>
    </location>
</feature>
<name>A0ABZ3F0M4_9FIRM</name>
<proteinExistence type="inferred from homology"/>
<comment type="similarity">
    <text evidence="5">Belongs to the glycosyl hydrolase.</text>
</comment>
<evidence type="ECO:0000259" key="6">
    <source>
        <dbReference type="Pfam" id="PF16874"/>
    </source>
</evidence>
<dbReference type="PRINTS" id="PR00743">
    <property type="entry name" value="GLHYDRLASE36"/>
</dbReference>
<organism evidence="8 9">
    <name type="scientific">Kineothrix sedimenti</name>
    <dbReference type="NCBI Taxonomy" id="3123317"/>
    <lineage>
        <taxon>Bacteria</taxon>
        <taxon>Bacillati</taxon>
        <taxon>Bacillota</taxon>
        <taxon>Clostridia</taxon>
        <taxon>Lachnospirales</taxon>
        <taxon>Lachnospiraceae</taxon>
        <taxon>Kineothrix</taxon>
    </lineage>
</organism>
<dbReference type="PANTHER" id="PTHR43053:SF3">
    <property type="entry name" value="ALPHA-GALACTOSIDASE C-RELATED"/>
    <property type="match status" value="1"/>
</dbReference>
<keyword evidence="3 5" id="KW-0378">Hydrolase</keyword>
<reference evidence="8 9" key="1">
    <citation type="submission" date="2024-02" db="EMBL/GenBank/DDBJ databases">
        <title>Bacterial strain from lacustrine sediment.</title>
        <authorList>
            <person name="Petit C."/>
            <person name="Fadhlaoui K."/>
        </authorList>
    </citation>
    <scope>NUCLEOTIDE SEQUENCE [LARGE SCALE GENOMIC DNA]</scope>
    <source>
        <strain evidence="8 9">IPX-CK</strain>
    </source>
</reference>
<dbReference type="EC" id="3.2.1.22" evidence="2 5"/>
<dbReference type="RefSeq" id="WP_342759629.1">
    <property type="nucleotide sequence ID" value="NZ_CP146256.1"/>
</dbReference>
<evidence type="ECO:0000256" key="2">
    <source>
        <dbReference type="ARBA" id="ARBA00012755"/>
    </source>
</evidence>
<feature type="domain" description="Glycosyl hydrolase family 36 C-terminal" evidence="6">
    <location>
        <begin position="652"/>
        <end position="733"/>
    </location>
</feature>
<dbReference type="InterPro" id="IPR031705">
    <property type="entry name" value="Glyco_hydro_36_C"/>
</dbReference>
<evidence type="ECO:0000313" key="9">
    <source>
        <dbReference type="Proteomes" id="UP001451571"/>
    </source>
</evidence>
<dbReference type="Proteomes" id="UP001451571">
    <property type="component" value="Chromosome"/>
</dbReference>
<dbReference type="PIRSF" id="PIRSF005536">
    <property type="entry name" value="Agal"/>
    <property type="match status" value="1"/>
</dbReference>
<dbReference type="Gene3D" id="2.60.40.1180">
    <property type="entry name" value="Golgi alpha-mannosidase II"/>
    <property type="match status" value="1"/>
</dbReference>
<dbReference type="InterPro" id="IPR017853">
    <property type="entry name" value="GH"/>
</dbReference>
<evidence type="ECO:0000313" key="8">
    <source>
        <dbReference type="EMBL" id="XAH76056.1"/>
    </source>
</evidence>
<comment type="catalytic activity">
    <reaction evidence="1 5">
        <text>Hydrolysis of terminal, non-reducing alpha-D-galactose residues in alpha-D-galactosides, including galactose oligosaccharides, galactomannans and galactolipids.</text>
        <dbReference type="EC" id="3.2.1.22"/>
    </reaction>
</comment>
<evidence type="ECO:0000256" key="1">
    <source>
        <dbReference type="ARBA" id="ARBA00001255"/>
    </source>
</evidence>
<dbReference type="InterPro" id="IPR013780">
    <property type="entry name" value="Glyco_hydro_b"/>
</dbReference>
<dbReference type="EMBL" id="CP146256">
    <property type="protein sequence ID" value="XAH76056.1"/>
    <property type="molecule type" value="Genomic_DNA"/>
</dbReference>
<dbReference type="Pfam" id="PF16875">
    <property type="entry name" value="Glyco_hydro_36N"/>
    <property type="match status" value="1"/>
</dbReference>
<dbReference type="SUPFAM" id="SSF51445">
    <property type="entry name" value="(Trans)glycosidases"/>
    <property type="match status" value="1"/>
</dbReference>
<dbReference type="CDD" id="cd14791">
    <property type="entry name" value="GH36"/>
    <property type="match status" value="1"/>
</dbReference>
<accession>A0ABZ3F0M4</accession>
<dbReference type="InterPro" id="IPR002252">
    <property type="entry name" value="Glyco_hydro_36"/>
</dbReference>
<evidence type="ECO:0000256" key="4">
    <source>
        <dbReference type="ARBA" id="ARBA00023295"/>
    </source>
</evidence>
<dbReference type="Pfam" id="PF02065">
    <property type="entry name" value="Melibiase"/>
    <property type="match status" value="1"/>
</dbReference>
<evidence type="ECO:0000259" key="7">
    <source>
        <dbReference type="Pfam" id="PF16875"/>
    </source>
</evidence>
<dbReference type="InterPro" id="IPR013785">
    <property type="entry name" value="Aldolase_TIM"/>
</dbReference>
<keyword evidence="4 5" id="KW-0326">Glycosidase</keyword>
<gene>
    <name evidence="8" type="ORF">V6984_09960</name>
</gene>
<sequence length="736" mass="84854">MAIIYSEQTQEFHLYNDQISYIMKVLPDGKIGNLYYGKRIQHKDDYSYLLEGGHRSLAVYTEENKYFFSPQYTRMEYPDTGRGDFREPAFEVVQENGSRITDFRYQAHSIYRGKQKLSGLPALYVEDEDEAETIEITLTDTLLNVDCILLYSLFRDYPVISRSVKFFNHGTEKVLLDRVFSASIDLPDAEYEMVQLSGAWARERDIICRKLNVGIQGINSRRGISSAEQNPFIALKRLETNEFSGEAIGFSLIYSGNHIESVEVDTCNMARIQIGIHPDGFSWLLNPGELFQSPEAVFVYSDQGMNGMSQTFHKIYRTRLARGLWRDRERPVLINNWEATGPQFTQQQVLDIASAAKQMGIDLFVLDDGWFGKRDDDKSCLGDWYVTDYNKLPEGIGGLARKINAMGMKFGLWFEPEMVNKDSDLYREHPDWILCAPGRSASPSRNQFVLDFTREEVVEYVYGLMERVLMDAPVTYVKWDMNRYLTETYSIAQKTDEQGKVFHKYILGVYQLYERLIVKFPEILFESCSSGGARFDPGMLYYAPQAWTSDNTDAIERVKIQYGTSYVYPLSSMGAHVSEVPNQQVGRITPLETRGNVAQFGMLGYELDLRKLTEQEQQIIKGQVEFHKKYQKLFMSGDFYRLQNPFEKKSGAWMVVSEDKNEALIGFYKILNVANEEWVRLKLSGLDKNKRYIFDGDHSAWYGGDELMHAGMIINKADLCNKGRDFSSRVYRLESV</sequence>
<keyword evidence="9" id="KW-1185">Reference proteome</keyword>
<dbReference type="Pfam" id="PF16874">
    <property type="entry name" value="Glyco_hydro_36C"/>
    <property type="match status" value="1"/>
</dbReference>
<dbReference type="PANTHER" id="PTHR43053">
    <property type="entry name" value="GLYCOSIDASE FAMILY 31"/>
    <property type="match status" value="1"/>
</dbReference>
<protein>
    <recommendedName>
        <fullName evidence="2 5">Alpha-galactosidase</fullName>
        <ecNumber evidence="2 5">3.2.1.22</ecNumber>
    </recommendedName>
</protein>
<dbReference type="PROSITE" id="PS00512">
    <property type="entry name" value="ALPHA_GALACTOSIDASE"/>
    <property type="match status" value="1"/>
</dbReference>
<dbReference type="Gene3D" id="3.20.20.70">
    <property type="entry name" value="Aldolase class I"/>
    <property type="match status" value="1"/>
</dbReference>
<dbReference type="InterPro" id="IPR038417">
    <property type="entry name" value="Alpga-gal_N_sf"/>
</dbReference>
<dbReference type="InterPro" id="IPR031704">
    <property type="entry name" value="Glyco_hydro_36_N"/>
</dbReference>
<dbReference type="GO" id="GO:0004557">
    <property type="term" value="F:alpha-galactosidase activity"/>
    <property type="evidence" value="ECO:0007669"/>
    <property type="project" value="UniProtKB-EC"/>
</dbReference>
<dbReference type="InterPro" id="IPR050985">
    <property type="entry name" value="Alpha-glycosidase_related"/>
</dbReference>
<evidence type="ECO:0000256" key="5">
    <source>
        <dbReference type="PIRNR" id="PIRNR005536"/>
    </source>
</evidence>
<dbReference type="Gene3D" id="2.70.98.60">
    <property type="entry name" value="alpha-galactosidase from lactobacil brevis"/>
    <property type="match status" value="1"/>
</dbReference>